<gene>
    <name evidence="2" type="ORF">TBC1_11456</name>
</gene>
<evidence type="ECO:0000256" key="1">
    <source>
        <dbReference type="SAM" id="Phobius"/>
    </source>
</evidence>
<evidence type="ECO:0008006" key="4">
    <source>
        <dbReference type="Google" id="ProtNLM"/>
    </source>
</evidence>
<keyword evidence="1" id="KW-0812">Transmembrane</keyword>
<feature type="transmembrane region" description="Helical" evidence="1">
    <location>
        <begin position="220"/>
        <end position="246"/>
    </location>
</feature>
<dbReference type="STRING" id="1678841.TBC1_11456"/>
<proteinExistence type="predicted"/>
<organism evidence="2">
    <name type="scientific">Lentimicrobium saccharophilum</name>
    <dbReference type="NCBI Taxonomy" id="1678841"/>
    <lineage>
        <taxon>Bacteria</taxon>
        <taxon>Pseudomonadati</taxon>
        <taxon>Bacteroidota</taxon>
        <taxon>Bacteroidia</taxon>
        <taxon>Bacteroidales</taxon>
        <taxon>Lentimicrobiaceae</taxon>
        <taxon>Lentimicrobium</taxon>
    </lineage>
</organism>
<feature type="transmembrane region" description="Helical" evidence="1">
    <location>
        <begin position="322"/>
        <end position="340"/>
    </location>
</feature>
<feature type="transmembrane region" description="Helical" evidence="1">
    <location>
        <begin position="379"/>
        <end position="397"/>
    </location>
</feature>
<feature type="transmembrane region" description="Helical" evidence="1">
    <location>
        <begin position="168"/>
        <end position="185"/>
    </location>
</feature>
<dbReference type="AlphaFoldDB" id="A0A0S7BV68"/>
<keyword evidence="3" id="KW-1185">Reference proteome</keyword>
<protein>
    <recommendedName>
        <fullName evidence="4">Dolichyl-phosphate-mannose-protein mannosyltransferase</fullName>
    </recommendedName>
</protein>
<feature type="transmembrane region" description="Helical" evidence="1">
    <location>
        <begin position="23"/>
        <end position="41"/>
    </location>
</feature>
<dbReference type="RefSeq" id="WP_062037873.1">
    <property type="nucleotide sequence ID" value="NZ_DF968182.1"/>
</dbReference>
<keyword evidence="1" id="KW-0472">Membrane</keyword>
<evidence type="ECO:0000313" key="3">
    <source>
        <dbReference type="Proteomes" id="UP000053091"/>
    </source>
</evidence>
<name>A0A0S7BV68_9BACT</name>
<dbReference type="EMBL" id="DF968182">
    <property type="protein sequence ID" value="GAP42327.1"/>
    <property type="molecule type" value="Genomic_DNA"/>
</dbReference>
<dbReference type="PATRIC" id="fig|1678841.3.peg.523"/>
<evidence type="ECO:0000313" key="2">
    <source>
        <dbReference type="EMBL" id="GAP42327.1"/>
    </source>
</evidence>
<feature type="transmembrane region" description="Helical" evidence="1">
    <location>
        <begin position="135"/>
        <end position="156"/>
    </location>
</feature>
<feature type="transmembrane region" description="Helical" evidence="1">
    <location>
        <begin position="191"/>
        <end position="208"/>
    </location>
</feature>
<dbReference type="OrthoDB" id="136762at2"/>
<keyword evidence="1" id="KW-1133">Transmembrane helix</keyword>
<feature type="transmembrane region" description="Helical" evidence="1">
    <location>
        <begin position="108"/>
        <end position="129"/>
    </location>
</feature>
<accession>A0A0S7BV68</accession>
<sequence length="540" mass="62331">MKKLVDGIDRISEYFFGKAGKNLLSLVTLWLVFISITGINLKTREWENPIRIIQDDVHLYYIYLPAVFVHHDLTFGFFQEEPDYQRKFWLSAHPETGVRIPKMSMGMAMVYAPFFLFTHYIVMPLTGAAGGVYTIPYKVALVIASLLYLLLGLWLLRKLLLSYFDEAAVALTLVVVAFGTNMLWYVTHEPAMSHIFSFALILLMAVQTQRWLAKPGLKQSLLLGLLFGLIVLIRPTNIIFGMIILFMPGKAVYRFRERAQFILSNYRGLIIMIAGFLIVWAPQLVFWKFASGSWFYYTYGEEGFFFGNPQVFSSLFSWRKGWLVYTPLMLLAFTGLPLLYRKQRGLFNLTAIMLVLLVWVNASWWCWWFGGSFGNRAYIDGYGIFAFGVAAVAQAMLTQRFRLLRAAFLLITGFFVFLSVFQQWQYRQGIIHYDAMTRAAYSDAFFETTLRPDLQGSLVDPDYAPGVKGVYYPLHEISKAERQKRNYRILINRPYLEEYLKNSAGNDPALMRRILAASPQTDTAAAIEKWVDDKITRMWK</sequence>
<feature type="transmembrane region" description="Helical" evidence="1">
    <location>
        <begin position="403"/>
        <end position="421"/>
    </location>
</feature>
<feature type="transmembrane region" description="Helical" evidence="1">
    <location>
        <begin position="346"/>
        <end position="367"/>
    </location>
</feature>
<reference evidence="2" key="1">
    <citation type="journal article" date="2015" name="Genome Announc.">
        <title>Draft Genome Sequence of Bacteroidales Strain TBC1, a Novel Isolate from a Methanogenic Wastewater Treatment System.</title>
        <authorList>
            <person name="Tourlousse D.M."/>
            <person name="Matsuura N."/>
            <person name="Sun L."/>
            <person name="Toyonaga M."/>
            <person name="Kuroda K."/>
            <person name="Ohashi A."/>
            <person name="Cruz R."/>
            <person name="Yamaguchi T."/>
            <person name="Sekiguchi Y."/>
        </authorList>
    </citation>
    <scope>NUCLEOTIDE SEQUENCE [LARGE SCALE GENOMIC DNA]</scope>
    <source>
        <strain evidence="2">TBC1</strain>
    </source>
</reference>
<dbReference type="Proteomes" id="UP000053091">
    <property type="component" value="Unassembled WGS sequence"/>
</dbReference>
<feature type="transmembrane region" description="Helical" evidence="1">
    <location>
        <begin position="266"/>
        <end position="287"/>
    </location>
</feature>